<evidence type="ECO:0000313" key="1">
    <source>
        <dbReference type="EMBL" id="RJX71365.1"/>
    </source>
</evidence>
<gene>
    <name evidence="1" type="ORF">D6858_01480</name>
</gene>
<dbReference type="Pfam" id="PF20101">
    <property type="entry name" value="DUF6491"/>
    <property type="match status" value="1"/>
</dbReference>
<dbReference type="Proteomes" id="UP000284322">
    <property type="component" value="Unassembled WGS sequence"/>
</dbReference>
<protein>
    <submittedName>
        <fullName evidence="1">Uncharacterized protein</fullName>
    </submittedName>
</protein>
<dbReference type="EMBL" id="RAHJ01000003">
    <property type="protein sequence ID" value="RJX71365.1"/>
    <property type="molecule type" value="Genomic_DNA"/>
</dbReference>
<evidence type="ECO:0000313" key="2">
    <source>
        <dbReference type="Proteomes" id="UP000284322"/>
    </source>
</evidence>
<comment type="caution">
    <text evidence="1">The sequence shown here is derived from an EMBL/GenBank/DDBJ whole genome shotgun (WGS) entry which is preliminary data.</text>
</comment>
<dbReference type="OrthoDB" id="7428974at2"/>
<name>A0A419R644_9SPHN</name>
<reference evidence="1 2" key="1">
    <citation type="submission" date="2018-09" db="EMBL/GenBank/DDBJ databases">
        <title>Altererythrobacter sp.Ery1 and Ery12, the genome sequencing of novel strains in genus Alterythrobacter.</title>
        <authorList>
            <person name="Cheng H."/>
            <person name="Wu Y.-H."/>
            <person name="Fang C."/>
            <person name="Xu X.-W."/>
        </authorList>
    </citation>
    <scope>NUCLEOTIDE SEQUENCE [LARGE SCALE GENOMIC DNA]</scope>
    <source>
        <strain evidence="1 2">Ery12</strain>
    </source>
</reference>
<sequence length="116" mass="12921">MAQTEAAKPDAEARAVAEQEAKIPFANTTGIRDWRAEGDSTIYFQDRRRQWYKATLFSPAPDLPFATAVGIDTGPMGTLDRFSKIRIRGESYALQSFVKVDGPPPKKADKKEKKSD</sequence>
<dbReference type="AlphaFoldDB" id="A0A419R644"/>
<proteinExistence type="predicted"/>
<dbReference type="InterPro" id="IPR045500">
    <property type="entry name" value="DUF6491"/>
</dbReference>
<accession>A0A419R644</accession>
<organism evidence="1 2">
    <name type="scientific">Tsuneonella suprasediminis</name>
    <dbReference type="NCBI Taxonomy" id="2306996"/>
    <lineage>
        <taxon>Bacteria</taxon>
        <taxon>Pseudomonadati</taxon>
        <taxon>Pseudomonadota</taxon>
        <taxon>Alphaproteobacteria</taxon>
        <taxon>Sphingomonadales</taxon>
        <taxon>Erythrobacteraceae</taxon>
        <taxon>Tsuneonella</taxon>
    </lineage>
</organism>
<keyword evidence="2" id="KW-1185">Reference proteome</keyword>